<sequence>MCLKKPCTAEEVVAKFWYGDKRAMTSIRPKERILVEDQPFGNMVIGLLVIAGIPTTIGVCEALSAQKKANNAAKEKAKFQLTAAISLDGGPPEECFCVLKDGRLWIDHPDYPMPGHKFMGYYFTYPSEEKHLGMVSTIADDPPMLNWIYCDKDTGMVRHGGRQATIGHTIGPWFWSNDETWLTLEGDTLQFVAVQDEETQRWCVYWDKDRKIRGSGGSYVGDEDYSDESSEEEEEDEEESEEEDDPEFSESETEELRKPTKKTSERAPKQEAGKAEDKENGGGEAEGKVTDEKTEDKQDGGEVPPFLQQVQKPVKWVPILLRRRMQLGMESRYVKGANG</sequence>
<accession>A0A8S9A8A9</accession>
<gene>
    <name evidence="2" type="ORF">SMACR_01817</name>
</gene>
<dbReference type="EMBL" id="NMPR01000003">
    <property type="protein sequence ID" value="KAA8636512.1"/>
    <property type="molecule type" value="Genomic_DNA"/>
</dbReference>
<dbReference type="PANTHER" id="PTHR38049:SF1">
    <property type="entry name" value="PROTEIN KINASE DOMAIN-CONTAINING PROTEIN"/>
    <property type="match status" value="1"/>
</dbReference>
<dbReference type="OMA" id="WDREDDC"/>
<dbReference type="Proteomes" id="UP000433876">
    <property type="component" value="Unassembled WGS sequence"/>
</dbReference>
<evidence type="ECO:0000313" key="3">
    <source>
        <dbReference type="Proteomes" id="UP000433876"/>
    </source>
</evidence>
<feature type="region of interest" description="Disordered" evidence="1">
    <location>
        <begin position="216"/>
        <end position="312"/>
    </location>
</feature>
<name>A0A8S9A8A9_SORMA</name>
<evidence type="ECO:0000256" key="1">
    <source>
        <dbReference type="SAM" id="MobiDB-lite"/>
    </source>
</evidence>
<protein>
    <submittedName>
        <fullName evidence="2">Uncharacterized protein</fullName>
    </submittedName>
</protein>
<dbReference type="AlphaFoldDB" id="A0A8S9A8A9"/>
<organism evidence="2 3">
    <name type="scientific">Sordaria macrospora</name>
    <dbReference type="NCBI Taxonomy" id="5147"/>
    <lineage>
        <taxon>Eukaryota</taxon>
        <taxon>Fungi</taxon>
        <taxon>Dikarya</taxon>
        <taxon>Ascomycota</taxon>
        <taxon>Pezizomycotina</taxon>
        <taxon>Sordariomycetes</taxon>
        <taxon>Sordariomycetidae</taxon>
        <taxon>Sordariales</taxon>
        <taxon>Sordariaceae</taxon>
        <taxon>Sordaria</taxon>
    </lineage>
</organism>
<dbReference type="PANTHER" id="PTHR38049">
    <property type="entry name" value="RICIN B LECTIN DOMAIN-CONTAINING PROTEIN"/>
    <property type="match status" value="1"/>
</dbReference>
<feature type="compositionally biased region" description="Acidic residues" evidence="1">
    <location>
        <begin position="221"/>
        <end position="253"/>
    </location>
</feature>
<reference evidence="2 3" key="1">
    <citation type="submission" date="2017-07" db="EMBL/GenBank/DDBJ databases">
        <title>Genome sequence of the Sordaria macrospora wild type strain R19027.</title>
        <authorList>
            <person name="Nowrousian M."/>
            <person name="Teichert I."/>
            <person name="Kueck U."/>
        </authorList>
    </citation>
    <scope>NUCLEOTIDE SEQUENCE [LARGE SCALE GENOMIC DNA]</scope>
    <source>
        <strain evidence="2 3">R19027</strain>
        <tissue evidence="2">Mycelium</tissue>
    </source>
</reference>
<feature type="compositionally biased region" description="Basic and acidic residues" evidence="1">
    <location>
        <begin position="254"/>
        <end position="300"/>
    </location>
</feature>
<proteinExistence type="predicted"/>
<evidence type="ECO:0000313" key="2">
    <source>
        <dbReference type="EMBL" id="KAA8636512.1"/>
    </source>
</evidence>
<dbReference type="VEuPathDB" id="FungiDB:SMAC_01817"/>
<comment type="caution">
    <text evidence="2">The sequence shown here is derived from an EMBL/GenBank/DDBJ whole genome shotgun (WGS) entry which is preliminary data.</text>
</comment>